<comment type="caution">
    <text evidence="2">The sequence shown here is derived from an EMBL/GenBank/DDBJ whole genome shotgun (WGS) entry which is preliminary data.</text>
</comment>
<evidence type="ECO:0000313" key="2">
    <source>
        <dbReference type="EMBL" id="EKC97785.1"/>
    </source>
</evidence>
<feature type="compositionally biased region" description="Low complexity" evidence="1">
    <location>
        <begin position="307"/>
        <end position="320"/>
    </location>
</feature>
<feature type="region of interest" description="Disordered" evidence="1">
    <location>
        <begin position="432"/>
        <end position="501"/>
    </location>
</feature>
<protein>
    <submittedName>
        <fullName evidence="2">Uncharacterized protein</fullName>
    </submittedName>
</protein>
<feature type="compositionally biased region" description="Polar residues" evidence="1">
    <location>
        <begin position="321"/>
        <end position="335"/>
    </location>
</feature>
<reference evidence="2 3" key="1">
    <citation type="journal article" date="2012" name="Eukaryot. Cell">
        <title>Genome sequence of the Trichosporon asahii environmental strain CBS 8904.</title>
        <authorList>
            <person name="Yang R.Y."/>
            <person name="Li H.T."/>
            <person name="Zhu H."/>
            <person name="Zhou G.P."/>
            <person name="Wang M."/>
            <person name="Wang L."/>
        </authorList>
    </citation>
    <scope>NUCLEOTIDE SEQUENCE [LARGE SCALE GENOMIC DNA]</scope>
    <source>
        <strain evidence="2 3">CBS 8904</strain>
    </source>
</reference>
<dbReference type="HOGENOM" id="CLU_544209_0_0_1"/>
<feature type="region of interest" description="Disordered" evidence="1">
    <location>
        <begin position="17"/>
        <end position="49"/>
    </location>
</feature>
<organism evidence="2 3">
    <name type="scientific">Trichosporon asahii var. asahii (strain CBS 8904)</name>
    <name type="common">Yeast</name>
    <dbReference type="NCBI Taxonomy" id="1220162"/>
    <lineage>
        <taxon>Eukaryota</taxon>
        <taxon>Fungi</taxon>
        <taxon>Dikarya</taxon>
        <taxon>Basidiomycota</taxon>
        <taxon>Agaricomycotina</taxon>
        <taxon>Tremellomycetes</taxon>
        <taxon>Trichosporonales</taxon>
        <taxon>Trichosporonaceae</taxon>
        <taxon>Trichosporon</taxon>
    </lineage>
</organism>
<dbReference type="InParanoid" id="K1VAJ0"/>
<feature type="compositionally biased region" description="Low complexity" evidence="1">
    <location>
        <begin position="458"/>
        <end position="482"/>
    </location>
</feature>
<feature type="compositionally biased region" description="Low complexity" evidence="1">
    <location>
        <begin position="441"/>
        <end position="451"/>
    </location>
</feature>
<dbReference type="Proteomes" id="UP000006757">
    <property type="component" value="Unassembled WGS sequence"/>
</dbReference>
<sequence>MSTSLFGSSLFTRKPRSLNRDRKMDKLPPTADHFPTVTSGTGGPAFGRVRPRPSVLQVRYAHSHRTQTSFLPDLDVTEASTAESCDSISFLPFGELERLLPRKPSVVSASTNTHCIPAHDTQRANLAPAPSGLRRVIPEATRNTGPTRTGSCVWNTTRHPLPSCSLSVDDPRPSFASEPGPLLYYGPRNEAQPRWTPRSSGDGETLHPVRSVTSCEPPGREWHDAIQEEDSEGSESPLAPLDALEGFCNDDATSEDEGRLARDPLPSLARGYNVRHASSVWPRSSSQTALRQSQVMRPLASRNRKLSGASRSSRSSVGSAQGNRATTQADSQSPCLPSARPDQLSVPIHLGPLPPLPESSCERSNDYSTRYSSLAETDRRWSAELDTSASSFSALGLNLSGTATWVHDLDTAAGASYIIPPEERSRITAVTSEVEARSARSRSSASHSEGSLDTLLVPASPGGTSQSPTPLPTSPFFCPTTPVGLCPPPRRKHYTSHSDTL</sequence>
<gene>
    <name evidence="2" type="ORF">A1Q2_07984</name>
</gene>
<dbReference type="AlphaFoldDB" id="K1VAJ0"/>
<feature type="region of interest" description="Disordered" evidence="1">
    <location>
        <begin position="163"/>
        <end position="265"/>
    </location>
</feature>
<name>K1VAJ0_TRIAC</name>
<feature type="compositionally biased region" description="Polar residues" evidence="1">
    <location>
        <begin position="281"/>
        <end position="295"/>
    </location>
</feature>
<keyword evidence="3" id="KW-1185">Reference proteome</keyword>
<evidence type="ECO:0000313" key="3">
    <source>
        <dbReference type="Proteomes" id="UP000006757"/>
    </source>
</evidence>
<dbReference type="EMBL" id="AMBO01000403">
    <property type="protein sequence ID" value="EKC97785.1"/>
    <property type="molecule type" value="Genomic_DNA"/>
</dbReference>
<proteinExistence type="predicted"/>
<accession>K1VAJ0</accession>
<evidence type="ECO:0000256" key="1">
    <source>
        <dbReference type="SAM" id="MobiDB-lite"/>
    </source>
</evidence>
<feature type="region of interest" description="Disordered" evidence="1">
    <location>
        <begin position="277"/>
        <end position="365"/>
    </location>
</feature>